<dbReference type="Proteomes" id="UP000257109">
    <property type="component" value="Unassembled WGS sequence"/>
</dbReference>
<comment type="caution">
    <text evidence="1">The sequence shown here is derived from an EMBL/GenBank/DDBJ whole genome shotgun (WGS) entry which is preliminary data.</text>
</comment>
<name>A0A371FKE2_MUCPR</name>
<dbReference type="AlphaFoldDB" id="A0A371FKE2"/>
<feature type="non-terminal residue" evidence="1">
    <location>
        <position position="1"/>
    </location>
</feature>
<organism evidence="1 2">
    <name type="scientific">Mucuna pruriens</name>
    <name type="common">Velvet bean</name>
    <name type="synonym">Dolichos pruriens</name>
    <dbReference type="NCBI Taxonomy" id="157652"/>
    <lineage>
        <taxon>Eukaryota</taxon>
        <taxon>Viridiplantae</taxon>
        <taxon>Streptophyta</taxon>
        <taxon>Embryophyta</taxon>
        <taxon>Tracheophyta</taxon>
        <taxon>Spermatophyta</taxon>
        <taxon>Magnoliopsida</taxon>
        <taxon>eudicotyledons</taxon>
        <taxon>Gunneridae</taxon>
        <taxon>Pentapetalae</taxon>
        <taxon>rosids</taxon>
        <taxon>fabids</taxon>
        <taxon>Fabales</taxon>
        <taxon>Fabaceae</taxon>
        <taxon>Papilionoideae</taxon>
        <taxon>50 kb inversion clade</taxon>
        <taxon>NPAAA clade</taxon>
        <taxon>indigoferoid/millettioid clade</taxon>
        <taxon>Phaseoleae</taxon>
        <taxon>Mucuna</taxon>
    </lineage>
</organism>
<reference evidence="1" key="1">
    <citation type="submission" date="2018-05" db="EMBL/GenBank/DDBJ databases">
        <title>Draft genome of Mucuna pruriens seed.</title>
        <authorList>
            <person name="Nnadi N.E."/>
            <person name="Vos R."/>
            <person name="Hasami M.H."/>
            <person name="Devisetty U.K."/>
            <person name="Aguiy J.C."/>
        </authorList>
    </citation>
    <scope>NUCLEOTIDE SEQUENCE [LARGE SCALE GENOMIC DNA]</scope>
    <source>
        <strain evidence="1">JCA_2017</strain>
    </source>
</reference>
<dbReference type="OrthoDB" id="1426943at2759"/>
<proteinExistence type="predicted"/>
<protein>
    <recommendedName>
        <fullName evidence="3">Transposase MuDR plant domain-containing protein</fullName>
    </recommendedName>
</protein>
<sequence length="196" mass="23499">MLSRKDRHSFHSSKSLAPSLQYTSEKIKHRLCVKHLYENWRKKYHEGLMKEALYATARANPLLEFSKAMVTIKKLNEKAWKYMCDVLPQIWIKAAYEGNKNHIRIEILSRISCCHLGAYMWFNNHKVEDYIHQCYKKYTFLATYNHIILPYNGPKLCPCMRRALRRPKKLKRKINNEHKNPNKLKRAQATLRCKRH</sequence>
<evidence type="ECO:0008006" key="3">
    <source>
        <dbReference type="Google" id="ProtNLM"/>
    </source>
</evidence>
<evidence type="ECO:0000313" key="1">
    <source>
        <dbReference type="EMBL" id="RDX78787.1"/>
    </source>
</evidence>
<dbReference type="EMBL" id="QJKJ01008748">
    <property type="protein sequence ID" value="RDX78787.1"/>
    <property type="molecule type" value="Genomic_DNA"/>
</dbReference>
<evidence type="ECO:0000313" key="2">
    <source>
        <dbReference type="Proteomes" id="UP000257109"/>
    </source>
</evidence>
<keyword evidence="2" id="KW-1185">Reference proteome</keyword>
<accession>A0A371FKE2</accession>
<gene>
    <name evidence="1" type="ORF">CR513_40883</name>
</gene>